<gene>
    <name evidence="5" type="ORF">J2W55_003973</name>
</gene>
<keyword evidence="4" id="KW-0720">Serine protease</keyword>
<evidence type="ECO:0000313" key="5">
    <source>
        <dbReference type="EMBL" id="MDR6944113.1"/>
    </source>
</evidence>
<evidence type="ECO:0000256" key="4">
    <source>
        <dbReference type="ARBA" id="ARBA00022825"/>
    </source>
</evidence>
<dbReference type="Proteomes" id="UP001247620">
    <property type="component" value="Unassembled WGS sequence"/>
</dbReference>
<protein>
    <submittedName>
        <fullName evidence="5">Dipeptidase E</fullName>
        <ecNumber evidence="5">3.4.13.21</ecNumber>
    </submittedName>
</protein>
<dbReference type="PANTHER" id="PTHR20842">
    <property type="entry name" value="PROTEASE S51 ALPHA-ASPARTYL DIPEPTIDASE"/>
    <property type="match status" value="1"/>
</dbReference>
<evidence type="ECO:0000256" key="2">
    <source>
        <dbReference type="ARBA" id="ARBA00022670"/>
    </source>
</evidence>
<name>A0ABU1TFG5_9SPHI</name>
<dbReference type="PANTHER" id="PTHR20842:SF0">
    <property type="entry name" value="ALPHA-ASPARTYL DIPEPTIDASE"/>
    <property type="match status" value="1"/>
</dbReference>
<dbReference type="InterPro" id="IPR005320">
    <property type="entry name" value="Peptidase_S51"/>
</dbReference>
<dbReference type="RefSeq" id="WP_310099589.1">
    <property type="nucleotide sequence ID" value="NZ_JAVDUU010000004.1"/>
</dbReference>
<sequence>MKLLLTSSGISNPSIQNALISLLGKPIEESNALFVPTGMYPFPGGSQFVWKAMNGELGSAMCKLGWKSLGLLELTTLPAIQKEVWIKAITETDALLVWGGDPLFLSYWLKESGLAEVISSLENLVYVGVSAGSIATSKLFGESYSNLPNTIARPKTLQTLQFDTFENTFVTAEGAGFVDFAIIPHYNNQNHRDACNGNAATWASMLPGMVYAIDEHTAIKVADQKIEVISEGKWEVFDQTL</sequence>
<dbReference type="SUPFAM" id="SSF52317">
    <property type="entry name" value="Class I glutamine amidotransferase-like"/>
    <property type="match status" value="1"/>
</dbReference>
<dbReference type="Pfam" id="PF03575">
    <property type="entry name" value="Peptidase_S51"/>
    <property type="match status" value="1"/>
</dbReference>
<evidence type="ECO:0000256" key="3">
    <source>
        <dbReference type="ARBA" id="ARBA00022801"/>
    </source>
</evidence>
<comment type="caution">
    <text evidence="5">The sequence shown here is derived from an EMBL/GenBank/DDBJ whole genome shotgun (WGS) entry which is preliminary data.</text>
</comment>
<evidence type="ECO:0000313" key="6">
    <source>
        <dbReference type="Proteomes" id="UP001247620"/>
    </source>
</evidence>
<dbReference type="GO" id="GO:0016805">
    <property type="term" value="F:dipeptidase activity"/>
    <property type="evidence" value="ECO:0007669"/>
    <property type="project" value="UniProtKB-KW"/>
</dbReference>
<accession>A0ABU1TFG5</accession>
<dbReference type="EC" id="3.4.13.21" evidence="5"/>
<comment type="similarity">
    <text evidence="1">Belongs to the peptidase S51 family.</text>
</comment>
<organism evidence="5 6">
    <name type="scientific">Mucilaginibacter pocheonensis</name>
    <dbReference type="NCBI Taxonomy" id="398050"/>
    <lineage>
        <taxon>Bacteria</taxon>
        <taxon>Pseudomonadati</taxon>
        <taxon>Bacteroidota</taxon>
        <taxon>Sphingobacteriia</taxon>
        <taxon>Sphingobacteriales</taxon>
        <taxon>Sphingobacteriaceae</taxon>
        <taxon>Mucilaginibacter</taxon>
    </lineage>
</organism>
<dbReference type="InterPro" id="IPR029062">
    <property type="entry name" value="Class_I_gatase-like"/>
</dbReference>
<evidence type="ECO:0000256" key="1">
    <source>
        <dbReference type="ARBA" id="ARBA00006534"/>
    </source>
</evidence>
<dbReference type="Gene3D" id="3.40.50.880">
    <property type="match status" value="1"/>
</dbReference>
<keyword evidence="5" id="KW-0224">Dipeptidase</keyword>
<keyword evidence="3 5" id="KW-0378">Hydrolase</keyword>
<reference evidence="5 6" key="1">
    <citation type="submission" date="2023-07" db="EMBL/GenBank/DDBJ databases">
        <title>Sorghum-associated microbial communities from plants grown in Nebraska, USA.</title>
        <authorList>
            <person name="Schachtman D."/>
        </authorList>
    </citation>
    <scope>NUCLEOTIDE SEQUENCE [LARGE SCALE GENOMIC DNA]</scope>
    <source>
        <strain evidence="5 6">3262</strain>
    </source>
</reference>
<dbReference type="EMBL" id="JAVDUU010000004">
    <property type="protein sequence ID" value="MDR6944113.1"/>
    <property type="molecule type" value="Genomic_DNA"/>
</dbReference>
<proteinExistence type="inferred from homology"/>
<keyword evidence="2" id="KW-0645">Protease</keyword>
<keyword evidence="6" id="KW-1185">Reference proteome</keyword>